<feature type="transmembrane region" description="Helical" evidence="16">
    <location>
        <begin position="139"/>
        <end position="164"/>
    </location>
</feature>
<keyword evidence="10 16" id="KW-0520">NAD</keyword>
<keyword evidence="1 16" id="KW-0813">Transport</keyword>
<dbReference type="GO" id="GO:0016655">
    <property type="term" value="F:oxidoreductase activity, acting on NAD(P)H, quinone or similar compound as acceptor"/>
    <property type="evidence" value="ECO:0007669"/>
    <property type="project" value="UniProtKB-UniRule"/>
</dbReference>
<dbReference type="EC" id="7.2.1.1" evidence="16"/>
<feature type="transmembrane region" description="Helical" evidence="16">
    <location>
        <begin position="359"/>
        <end position="379"/>
    </location>
</feature>
<keyword evidence="6 16" id="KW-0288">FMN</keyword>
<comment type="caution">
    <text evidence="18">The sequence shown here is derived from an EMBL/GenBank/DDBJ whole genome shotgun (WGS) entry which is preliminary data.</text>
</comment>
<dbReference type="EMBL" id="QPJS01000002">
    <property type="protein sequence ID" value="RCX03716.1"/>
    <property type="molecule type" value="Genomic_DNA"/>
</dbReference>
<reference evidence="18 19" key="1">
    <citation type="submission" date="2018-07" db="EMBL/GenBank/DDBJ databases">
        <title>Genomic Encyclopedia of Type Strains, Phase IV (KMG-IV): sequencing the most valuable type-strain genomes for metagenomic binning, comparative biology and taxonomic classification.</title>
        <authorList>
            <person name="Goeker M."/>
        </authorList>
    </citation>
    <scope>NUCLEOTIDE SEQUENCE [LARGE SCALE GENOMIC DNA]</scope>
    <source>
        <strain evidence="18 19">DSM 21410</strain>
    </source>
</reference>
<dbReference type="PIRSF" id="PIRSF016055">
    <property type="entry name" value="NADH-UbQ_OxRdtase_B_su"/>
    <property type="match status" value="1"/>
</dbReference>
<dbReference type="InterPro" id="IPR010966">
    <property type="entry name" value="NqrB"/>
</dbReference>
<evidence type="ECO:0000256" key="3">
    <source>
        <dbReference type="ARBA" id="ARBA00022519"/>
    </source>
</evidence>
<evidence type="ECO:0000313" key="19">
    <source>
        <dbReference type="Proteomes" id="UP000253517"/>
    </source>
</evidence>
<evidence type="ECO:0000256" key="17">
    <source>
        <dbReference type="PIRSR" id="PIRSR016055-50"/>
    </source>
</evidence>
<dbReference type="PANTHER" id="PTHR30578">
    <property type="entry name" value="ELECTRON TRANSPORT COMPLEX PROTEIN RNFD"/>
    <property type="match status" value="1"/>
</dbReference>
<comment type="catalytic activity">
    <reaction evidence="16">
        <text>a ubiquinone + n Na(+)(in) + NADH + H(+) = a ubiquinol + n Na(+)(out) + NAD(+)</text>
        <dbReference type="Rhea" id="RHEA:47748"/>
        <dbReference type="Rhea" id="RHEA-COMP:9565"/>
        <dbReference type="Rhea" id="RHEA-COMP:9566"/>
        <dbReference type="ChEBI" id="CHEBI:15378"/>
        <dbReference type="ChEBI" id="CHEBI:16389"/>
        <dbReference type="ChEBI" id="CHEBI:17976"/>
        <dbReference type="ChEBI" id="CHEBI:29101"/>
        <dbReference type="ChEBI" id="CHEBI:57540"/>
        <dbReference type="ChEBI" id="CHEBI:57945"/>
        <dbReference type="EC" id="7.2.1.1"/>
    </reaction>
</comment>
<evidence type="ECO:0000256" key="13">
    <source>
        <dbReference type="ARBA" id="ARBA00023075"/>
    </source>
</evidence>
<feature type="transmembrane region" description="Helical" evidence="16">
    <location>
        <begin position="305"/>
        <end position="323"/>
    </location>
</feature>
<evidence type="ECO:0000256" key="12">
    <source>
        <dbReference type="ARBA" id="ARBA00023065"/>
    </source>
</evidence>
<evidence type="ECO:0000256" key="4">
    <source>
        <dbReference type="ARBA" id="ARBA00022553"/>
    </source>
</evidence>
<feature type="transmembrane region" description="Helical" evidence="16">
    <location>
        <begin position="270"/>
        <end position="293"/>
    </location>
</feature>
<proteinExistence type="inferred from homology"/>
<keyword evidence="9 16" id="KW-1133">Transmembrane helix</keyword>
<keyword evidence="2 16" id="KW-1003">Cell membrane</keyword>
<keyword evidence="8 16" id="KW-1278">Translocase</keyword>
<evidence type="ECO:0000256" key="10">
    <source>
        <dbReference type="ARBA" id="ARBA00023027"/>
    </source>
</evidence>
<evidence type="ECO:0000256" key="15">
    <source>
        <dbReference type="ARBA" id="ARBA00023201"/>
    </source>
</evidence>
<dbReference type="PANTHER" id="PTHR30578:SF1">
    <property type="entry name" value="NA(+)-TRANSLOCATING NADH-QUINONE REDUCTASE SUBUNIT B"/>
    <property type="match status" value="1"/>
</dbReference>
<evidence type="ECO:0000313" key="18">
    <source>
        <dbReference type="EMBL" id="RCX03716.1"/>
    </source>
</evidence>
<evidence type="ECO:0000256" key="1">
    <source>
        <dbReference type="ARBA" id="ARBA00022448"/>
    </source>
</evidence>
<evidence type="ECO:0000256" key="14">
    <source>
        <dbReference type="ARBA" id="ARBA00023136"/>
    </source>
</evidence>
<dbReference type="RefSeq" id="WP_037359396.1">
    <property type="nucleotide sequence ID" value="NZ_BHZF01000002.1"/>
</dbReference>
<dbReference type="GO" id="GO:0006814">
    <property type="term" value="P:sodium ion transport"/>
    <property type="evidence" value="ECO:0007669"/>
    <property type="project" value="UniProtKB-UniRule"/>
</dbReference>
<dbReference type="GO" id="GO:0010181">
    <property type="term" value="F:FMN binding"/>
    <property type="evidence" value="ECO:0007669"/>
    <property type="project" value="InterPro"/>
</dbReference>
<feature type="transmembrane region" description="Helical" evidence="16">
    <location>
        <begin position="237"/>
        <end position="263"/>
    </location>
</feature>
<protein>
    <recommendedName>
        <fullName evidence="16">Na(+)-translocating NADH-quinone reductase subunit B</fullName>
        <shortName evidence="16">Na(+)-NQR subunit B</shortName>
        <shortName evidence="16">Na(+)-translocating NQR subunit B</shortName>
        <ecNumber evidence="16">7.2.1.1</ecNumber>
    </recommendedName>
    <alternativeName>
        <fullName evidence="16">NQR complex subunit B</fullName>
    </alternativeName>
    <alternativeName>
        <fullName evidence="16">NQR-1 subunit B</fullName>
    </alternativeName>
</protein>
<evidence type="ECO:0000256" key="6">
    <source>
        <dbReference type="ARBA" id="ARBA00022643"/>
    </source>
</evidence>
<feature type="transmembrane region" description="Helical" evidence="16">
    <location>
        <begin position="58"/>
        <end position="77"/>
    </location>
</feature>
<feature type="transmembrane region" description="Helical" evidence="16">
    <location>
        <begin position="335"/>
        <end position="353"/>
    </location>
</feature>
<keyword evidence="11 16" id="KW-0915">Sodium</keyword>
<dbReference type="NCBIfam" id="NF003756">
    <property type="entry name" value="PRK05349.1"/>
    <property type="match status" value="1"/>
</dbReference>
<dbReference type="Proteomes" id="UP000253517">
    <property type="component" value="Unassembled WGS sequence"/>
</dbReference>
<dbReference type="GO" id="GO:0022904">
    <property type="term" value="P:respiratory electron transport chain"/>
    <property type="evidence" value="ECO:0007669"/>
    <property type="project" value="InterPro"/>
</dbReference>
<feature type="transmembrane region" description="Helical" evidence="16">
    <location>
        <begin position="97"/>
        <end position="118"/>
    </location>
</feature>
<keyword evidence="19" id="KW-1185">Reference proteome</keyword>
<evidence type="ECO:0000256" key="8">
    <source>
        <dbReference type="ARBA" id="ARBA00022967"/>
    </source>
</evidence>
<comment type="subcellular location">
    <subcellularLocation>
        <location evidence="16">Cell membrane</location>
        <topology evidence="16">Multi-pass membrane protein</topology>
    </subcellularLocation>
</comment>
<gene>
    <name evidence="16" type="primary">nqrB</name>
    <name evidence="18" type="ORF">DES35_102169</name>
</gene>
<dbReference type="HAMAP" id="MF_00426">
    <property type="entry name" value="NqrB"/>
    <property type="match status" value="1"/>
</dbReference>
<evidence type="ECO:0000256" key="16">
    <source>
        <dbReference type="HAMAP-Rule" id="MF_00426"/>
    </source>
</evidence>
<keyword evidence="7 16" id="KW-0812">Transmembrane</keyword>
<organism evidence="18 19">
    <name type="scientific">Schleiferia thermophila</name>
    <dbReference type="NCBI Taxonomy" id="884107"/>
    <lineage>
        <taxon>Bacteria</taxon>
        <taxon>Pseudomonadati</taxon>
        <taxon>Bacteroidota</taxon>
        <taxon>Flavobacteriia</taxon>
        <taxon>Flavobacteriales</taxon>
        <taxon>Schleiferiaceae</taxon>
        <taxon>Schleiferia</taxon>
    </lineage>
</organism>
<dbReference type="AlphaFoldDB" id="A0A369A5U7"/>
<accession>A0A369A5U7</accession>
<comment type="cofactor">
    <cofactor evidence="16 17">
        <name>FMN</name>
        <dbReference type="ChEBI" id="CHEBI:58210"/>
    </cofactor>
</comment>
<evidence type="ECO:0000256" key="11">
    <source>
        <dbReference type="ARBA" id="ARBA00023053"/>
    </source>
</evidence>
<keyword evidence="14 16" id="KW-0472">Membrane</keyword>
<dbReference type="Pfam" id="PF03116">
    <property type="entry name" value="NQR2_RnfD_RnfE"/>
    <property type="match status" value="1"/>
</dbReference>
<dbReference type="InterPro" id="IPR004338">
    <property type="entry name" value="NqrB/RnfD"/>
</dbReference>
<feature type="modified residue" description="FMN phosphoryl threonine" evidence="16 17">
    <location>
        <position position="218"/>
    </location>
</feature>
<comment type="function">
    <text evidence="16">NQR complex catalyzes the reduction of ubiquinone-1 to ubiquinol by two successive reactions, coupled with the transport of Na(+) ions from the cytoplasm to the periplasm. NqrA to NqrE are probably involved in the second step, the conversion of ubisemiquinone to ubiquinol.</text>
</comment>
<keyword evidence="13 16" id="KW-0830">Ubiquinone</keyword>
<keyword evidence="15 16" id="KW-0739">Sodium transport</keyword>
<keyword evidence="3" id="KW-0997">Cell inner membrane</keyword>
<keyword evidence="4 16" id="KW-0597">Phosphoprotein</keyword>
<dbReference type="NCBIfam" id="TIGR01937">
    <property type="entry name" value="nqrB"/>
    <property type="match status" value="1"/>
</dbReference>
<sequence length="397" mass="43184">MKAIQNLMDSLRPQFEPGGKYHKFWPAYDAFYTFLFVPGHTTPARGAHIRDGIDLKRTMFTVIIALIPALLFGMYNAGYQHFKAADMLQTVTFWDMFLYGAGKIIPMLIVSYGVGLGIEFGMAVARGHQVNEGYLVTGMLIPLIMPIDLPLWMLAISVVFAVVIGKEVFGGTGMNILNPALTARVFAFFAYPSYMSGDKVWIGGMLRGEAVDGYSGATALGDLATTGTTQFSVMDMFIGFIPGSVGETSTLAILIGAAILLITGVGSWKIMLSGVIGALFMGILLNGISGYATTPEMQGFLSVPAWQHLIMGGFAFGIVFMATDPVSAAQTEKGKWIYGFLVGFFAILIRVLNPAYPEGIMLAILLMNVFAPLIDHYVVEANIRKRMKRMKLQTVKA</sequence>
<keyword evidence="12 16" id="KW-0406">Ion transport</keyword>
<evidence type="ECO:0000256" key="5">
    <source>
        <dbReference type="ARBA" id="ARBA00022630"/>
    </source>
</evidence>
<evidence type="ECO:0000256" key="2">
    <source>
        <dbReference type="ARBA" id="ARBA00022475"/>
    </source>
</evidence>
<dbReference type="GO" id="GO:0055085">
    <property type="term" value="P:transmembrane transport"/>
    <property type="evidence" value="ECO:0007669"/>
    <property type="project" value="InterPro"/>
</dbReference>
<name>A0A369A5U7_9FLAO</name>
<evidence type="ECO:0000256" key="9">
    <source>
        <dbReference type="ARBA" id="ARBA00022989"/>
    </source>
</evidence>
<comment type="subunit">
    <text evidence="16">Composed of six subunits; NqrA, NqrB, NqrC, NqrD, NqrE and NqrF.</text>
</comment>
<keyword evidence="5 16" id="KW-0285">Flavoprotein</keyword>
<dbReference type="GO" id="GO:0005886">
    <property type="term" value="C:plasma membrane"/>
    <property type="evidence" value="ECO:0007669"/>
    <property type="project" value="UniProtKB-SubCell"/>
</dbReference>
<evidence type="ECO:0000256" key="7">
    <source>
        <dbReference type="ARBA" id="ARBA00022692"/>
    </source>
</evidence>
<comment type="similarity">
    <text evidence="16">Belongs to the NqrB/RnfD family.</text>
</comment>